<proteinExistence type="predicted"/>
<dbReference type="AlphaFoldDB" id="A0A8J2YKL9"/>
<dbReference type="EMBL" id="BMCP01000003">
    <property type="protein sequence ID" value="GGE49610.1"/>
    <property type="molecule type" value="Genomic_DNA"/>
</dbReference>
<dbReference type="PANTHER" id="PTHR17985:SF8">
    <property type="entry name" value="TRANSPORT AND GOLGI ORGANIZATION PROTEIN 2 HOMOLOG"/>
    <property type="match status" value="1"/>
</dbReference>
<dbReference type="InterPro" id="IPR008551">
    <property type="entry name" value="TANGO2"/>
</dbReference>
<reference evidence="1" key="1">
    <citation type="journal article" date="2014" name="Int. J. Syst. Evol. Microbiol.">
        <title>Complete genome sequence of Corynebacterium casei LMG S-19264T (=DSM 44701T), isolated from a smear-ripened cheese.</title>
        <authorList>
            <consortium name="US DOE Joint Genome Institute (JGI-PGF)"/>
            <person name="Walter F."/>
            <person name="Albersmeier A."/>
            <person name="Kalinowski J."/>
            <person name="Ruckert C."/>
        </authorList>
    </citation>
    <scope>NUCLEOTIDE SEQUENCE</scope>
    <source>
        <strain evidence="1">CCM 7684</strain>
    </source>
</reference>
<keyword evidence="2" id="KW-1185">Reference proteome</keyword>
<protein>
    <recommendedName>
        <fullName evidence="3">NRDE family protein</fullName>
    </recommendedName>
</protein>
<comment type="caution">
    <text evidence="1">The sequence shown here is derived from an EMBL/GenBank/DDBJ whole genome shotgun (WGS) entry which is preliminary data.</text>
</comment>
<dbReference type="Proteomes" id="UP000602745">
    <property type="component" value="Unassembled WGS sequence"/>
</dbReference>
<dbReference type="PANTHER" id="PTHR17985">
    <property type="entry name" value="SER/THR-RICH PROTEIN T10 IN DGCR REGION"/>
    <property type="match status" value="1"/>
</dbReference>
<accession>A0A8J2YKL9</accession>
<evidence type="ECO:0008006" key="3">
    <source>
        <dbReference type="Google" id="ProtNLM"/>
    </source>
</evidence>
<evidence type="ECO:0000313" key="1">
    <source>
        <dbReference type="EMBL" id="GGE49610.1"/>
    </source>
</evidence>
<dbReference type="Pfam" id="PF05742">
    <property type="entry name" value="TANGO2"/>
    <property type="match status" value="1"/>
</dbReference>
<name>A0A8J2YKL9_9RHOB</name>
<sequence length="257" mass="27857">MCVLAFAWRAHPRWPLVVAGNRDELHARPAAPLARWDEPDHVIAGRDLRSGGTWLGLSERRRFAVVTNLRGYGAPKPGLASRGALVTGLLSGEEPFGDPGKAELAGFNPFNLIFADHEQAWFLSNQPEPVRSRLAPGIYGLSNGALDEPWPKTLRLKGRLLDWVVKGGERPEVLLDALGDEELPDVGIASSLPSDVPQEPVRSPIFIRDPVYGTRCSTVVAVDDRGQGLIIERRYGPAGEPEGETGLSFSWLASSGA</sequence>
<evidence type="ECO:0000313" key="2">
    <source>
        <dbReference type="Proteomes" id="UP000602745"/>
    </source>
</evidence>
<gene>
    <name evidence="1" type="ORF">GCM10007276_28430</name>
</gene>
<organism evidence="1 2">
    <name type="scientific">Agaricicola taiwanensis</name>
    <dbReference type="NCBI Taxonomy" id="591372"/>
    <lineage>
        <taxon>Bacteria</taxon>
        <taxon>Pseudomonadati</taxon>
        <taxon>Pseudomonadota</taxon>
        <taxon>Alphaproteobacteria</taxon>
        <taxon>Rhodobacterales</taxon>
        <taxon>Paracoccaceae</taxon>
        <taxon>Agaricicola</taxon>
    </lineage>
</organism>
<reference evidence="1" key="2">
    <citation type="submission" date="2020-09" db="EMBL/GenBank/DDBJ databases">
        <authorList>
            <person name="Sun Q."/>
            <person name="Sedlacek I."/>
        </authorList>
    </citation>
    <scope>NUCLEOTIDE SEQUENCE</scope>
    <source>
        <strain evidence="1">CCM 7684</strain>
    </source>
</reference>